<evidence type="ECO:0000313" key="3">
    <source>
        <dbReference type="Proteomes" id="UP001172055"/>
    </source>
</evidence>
<reference evidence="2 3" key="1">
    <citation type="submission" date="2023-06" db="EMBL/GenBank/DDBJ databases">
        <title>Novel species in genus Planococcus.</title>
        <authorList>
            <person name="Ning S."/>
        </authorList>
    </citation>
    <scope>NUCLEOTIDE SEQUENCE [LARGE SCALE GENOMIC DNA]</scope>
    <source>
        <strain evidence="2 3">N028</strain>
    </source>
</reference>
<comment type="caution">
    <text evidence="2">The sequence shown here is derived from an EMBL/GenBank/DDBJ whole genome shotgun (WGS) entry which is preliminary data.</text>
</comment>
<dbReference type="EMBL" id="JAUJWV010000001">
    <property type="protein sequence ID" value="MDN7242196.1"/>
    <property type="molecule type" value="Genomic_DNA"/>
</dbReference>
<organism evidence="2 3">
    <name type="scientific">Planococcus shixiaomingii</name>
    <dbReference type="NCBI Taxonomy" id="3058393"/>
    <lineage>
        <taxon>Bacteria</taxon>
        <taxon>Bacillati</taxon>
        <taxon>Bacillota</taxon>
        <taxon>Bacilli</taxon>
        <taxon>Bacillales</taxon>
        <taxon>Caryophanaceae</taxon>
        <taxon>Planococcus</taxon>
    </lineage>
</organism>
<proteinExistence type="predicted"/>
<feature type="signal peptide" evidence="1">
    <location>
        <begin position="1"/>
        <end position="18"/>
    </location>
</feature>
<evidence type="ECO:0000313" key="2">
    <source>
        <dbReference type="EMBL" id="MDN7242196.1"/>
    </source>
</evidence>
<evidence type="ECO:0000256" key="1">
    <source>
        <dbReference type="SAM" id="SignalP"/>
    </source>
</evidence>
<feature type="chain" id="PRO_5046430975" description="Lipoprotein" evidence="1">
    <location>
        <begin position="19"/>
        <end position="150"/>
    </location>
</feature>
<sequence>MKNLLVGLLIIAAMLVSACSQETSEMEQIRKNKEAHVPMMERSPYKEIRSYLHKEKPEELIELLRGTPMPPGINSAVGAGLGAERAKIYLNHFEKIKSLTDNEALHDFIAEIEPYFEKAATSSDKEVQSENLNEGERYYGYLSQTTKGLN</sequence>
<dbReference type="RefSeq" id="WP_301723701.1">
    <property type="nucleotide sequence ID" value="NZ_JAUJWV010000001.1"/>
</dbReference>
<keyword evidence="3" id="KW-1185">Reference proteome</keyword>
<accession>A0ABT8N2S3</accession>
<keyword evidence="1" id="KW-0732">Signal</keyword>
<dbReference type="PROSITE" id="PS51257">
    <property type="entry name" value="PROKAR_LIPOPROTEIN"/>
    <property type="match status" value="1"/>
</dbReference>
<evidence type="ECO:0008006" key="4">
    <source>
        <dbReference type="Google" id="ProtNLM"/>
    </source>
</evidence>
<gene>
    <name evidence="2" type="ORF">QWY14_10320</name>
</gene>
<name>A0ABT8N2S3_9BACL</name>
<dbReference type="Proteomes" id="UP001172055">
    <property type="component" value="Unassembled WGS sequence"/>
</dbReference>
<protein>
    <recommendedName>
        <fullName evidence="4">Lipoprotein</fullName>
    </recommendedName>
</protein>